<accession>A0A4E9F407</accession>
<name>A0A4E9F407_BRUMA</name>
<proteinExistence type="predicted"/>
<dbReference type="EMBL" id="CAAKNF010000192">
    <property type="protein sequence ID" value="VIO91532.1"/>
    <property type="molecule type" value="Genomic_DNA"/>
</dbReference>
<gene>
    <name evidence="1" type="primary">Bm17387</name>
    <name evidence="1" type="ORF">BM_BM17387</name>
</gene>
<sequence>MFRFLYECRGFLSSPIFKRYFLLFSISEQQCFQSDLIPFHLFLQVVERIYWIGRADSIVVPVFD</sequence>
<reference evidence="1" key="1">
    <citation type="submission" date="2019-04" db="EMBL/GenBank/DDBJ databases">
        <authorList>
            <person name="Howe K."/>
            <person name="Paulini M."/>
            <person name="Williams G."/>
        </authorList>
    </citation>
    <scope>NUCLEOTIDE SEQUENCE [LARGE SCALE GENOMIC DNA]</scope>
    <source>
        <strain evidence="1">FR3</strain>
    </source>
</reference>
<evidence type="ECO:0000313" key="1">
    <source>
        <dbReference type="EMBL" id="VIO91532.1"/>
    </source>
</evidence>
<dbReference type="GeneID" id="66058755"/>
<protein>
    <submittedName>
        <fullName evidence="1">Uncharacterized protein</fullName>
    </submittedName>
</protein>
<dbReference type="CTD" id="66058755"/>
<dbReference type="AlphaFoldDB" id="A0A4E9F407"/>
<organism evidence="1">
    <name type="scientific">Brugia malayi</name>
    <name type="common">Filarial nematode worm</name>
    <dbReference type="NCBI Taxonomy" id="6279"/>
    <lineage>
        <taxon>Eukaryota</taxon>
        <taxon>Metazoa</taxon>
        <taxon>Ecdysozoa</taxon>
        <taxon>Nematoda</taxon>
        <taxon>Chromadorea</taxon>
        <taxon>Rhabditida</taxon>
        <taxon>Spirurina</taxon>
        <taxon>Spiruromorpha</taxon>
        <taxon>Filarioidea</taxon>
        <taxon>Onchocercidae</taxon>
        <taxon>Brugia</taxon>
    </lineage>
</organism>
<dbReference type="KEGG" id="bmy:BM_BM17387"/>
<dbReference type="RefSeq" id="XP_042933003.1">
    <property type="nucleotide sequence ID" value="XM_043077069.1"/>
</dbReference>